<protein>
    <submittedName>
        <fullName evidence="1">Uncharacterized protein</fullName>
    </submittedName>
</protein>
<sequence>MSEDNQQNMKKPSFLKKLLQVARSPTLSRSKHAHAPELILKVIPVPSTLTRSMSASCVVGSLSSPTNPHINQRSLTSPSAALLSIDDFLEHDNSVYTIRMSLTPALIREHEVRNILSH</sequence>
<dbReference type="Proteomes" id="UP001479436">
    <property type="component" value="Unassembled WGS sequence"/>
</dbReference>
<evidence type="ECO:0000313" key="2">
    <source>
        <dbReference type="Proteomes" id="UP001479436"/>
    </source>
</evidence>
<proteinExistence type="predicted"/>
<name>A0ABR2WWF2_9FUNG</name>
<reference evidence="1 2" key="1">
    <citation type="submission" date="2023-04" db="EMBL/GenBank/DDBJ databases">
        <title>Genome of Basidiobolus ranarum AG-B5.</title>
        <authorList>
            <person name="Stajich J.E."/>
            <person name="Carter-House D."/>
            <person name="Gryganskyi A."/>
        </authorList>
    </citation>
    <scope>NUCLEOTIDE SEQUENCE [LARGE SCALE GENOMIC DNA]</scope>
    <source>
        <strain evidence="1 2">AG-B5</strain>
    </source>
</reference>
<evidence type="ECO:0000313" key="1">
    <source>
        <dbReference type="EMBL" id="KAK9765782.1"/>
    </source>
</evidence>
<accession>A0ABR2WWF2</accession>
<dbReference type="EMBL" id="JASJQH010000226">
    <property type="protein sequence ID" value="KAK9765782.1"/>
    <property type="molecule type" value="Genomic_DNA"/>
</dbReference>
<organism evidence="1 2">
    <name type="scientific">Basidiobolus ranarum</name>
    <dbReference type="NCBI Taxonomy" id="34480"/>
    <lineage>
        <taxon>Eukaryota</taxon>
        <taxon>Fungi</taxon>
        <taxon>Fungi incertae sedis</taxon>
        <taxon>Zoopagomycota</taxon>
        <taxon>Entomophthoromycotina</taxon>
        <taxon>Basidiobolomycetes</taxon>
        <taxon>Basidiobolales</taxon>
        <taxon>Basidiobolaceae</taxon>
        <taxon>Basidiobolus</taxon>
    </lineage>
</organism>
<gene>
    <name evidence="1" type="ORF">K7432_005620</name>
</gene>
<keyword evidence="2" id="KW-1185">Reference proteome</keyword>
<comment type="caution">
    <text evidence="1">The sequence shown here is derived from an EMBL/GenBank/DDBJ whole genome shotgun (WGS) entry which is preliminary data.</text>
</comment>